<sequence length="86" mass="9735">MDFWSNSFHLSHYVFYWSRRRPPQICICNGGTQSNTNVLIPGKGQGVMSHEHEYYARKGQRHNEDCCAESKASQDNIVAGTSNLGD</sequence>
<evidence type="ECO:0000313" key="2">
    <source>
        <dbReference type="Proteomes" id="UP001196413"/>
    </source>
</evidence>
<keyword evidence="2" id="KW-1185">Reference proteome</keyword>
<dbReference type="EMBL" id="JAHQIW010001075">
    <property type="protein sequence ID" value="KAJ1351441.1"/>
    <property type="molecule type" value="Genomic_DNA"/>
</dbReference>
<evidence type="ECO:0000313" key="1">
    <source>
        <dbReference type="EMBL" id="KAJ1351441.1"/>
    </source>
</evidence>
<gene>
    <name evidence="1" type="ORF">KIN20_007441</name>
</gene>
<accession>A0AAD5MLH9</accession>
<protein>
    <submittedName>
        <fullName evidence="1">Uncharacterized protein</fullName>
    </submittedName>
</protein>
<organism evidence="1 2">
    <name type="scientific">Parelaphostrongylus tenuis</name>
    <name type="common">Meningeal worm</name>
    <dbReference type="NCBI Taxonomy" id="148309"/>
    <lineage>
        <taxon>Eukaryota</taxon>
        <taxon>Metazoa</taxon>
        <taxon>Ecdysozoa</taxon>
        <taxon>Nematoda</taxon>
        <taxon>Chromadorea</taxon>
        <taxon>Rhabditida</taxon>
        <taxon>Rhabditina</taxon>
        <taxon>Rhabditomorpha</taxon>
        <taxon>Strongyloidea</taxon>
        <taxon>Metastrongylidae</taxon>
        <taxon>Parelaphostrongylus</taxon>
    </lineage>
</organism>
<reference evidence="1" key="1">
    <citation type="submission" date="2021-06" db="EMBL/GenBank/DDBJ databases">
        <title>Parelaphostrongylus tenuis whole genome reference sequence.</title>
        <authorList>
            <person name="Garwood T.J."/>
            <person name="Larsen P.A."/>
            <person name="Fountain-Jones N.M."/>
            <person name="Garbe J.R."/>
            <person name="Macchietto M.G."/>
            <person name="Kania S.A."/>
            <person name="Gerhold R.W."/>
            <person name="Richards J.E."/>
            <person name="Wolf T.M."/>
        </authorList>
    </citation>
    <scope>NUCLEOTIDE SEQUENCE</scope>
    <source>
        <strain evidence="1">MNPRO001-30</strain>
        <tissue evidence="1">Meninges</tissue>
    </source>
</reference>
<name>A0AAD5MLH9_PARTN</name>
<comment type="caution">
    <text evidence="1">The sequence shown here is derived from an EMBL/GenBank/DDBJ whole genome shotgun (WGS) entry which is preliminary data.</text>
</comment>
<dbReference type="AlphaFoldDB" id="A0AAD5MLH9"/>
<proteinExistence type="predicted"/>
<dbReference type="Proteomes" id="UP001196413">
    <property type="component" value="Unassembled WGS sequence"/>
</dbReference>